<dbReference type="OrthoDB" id="3199616at2"/>
<dbReference type="SUPFAM" id="SSF53756">
    <property type="entry name" value="UDP-Glycosyltransferase/glycogen phosphorylase"/>
    <property type="match status" value="1"/>
</dbReference>
<dbReference type="AlphaFoldDB" id="A0A1I2NAH0"/>
<evidence type="ECO:0000259" key="2">
    <source>
        <dbReference type="Pfam" id="PF13439"/>
    </source>
</evidence>
<dbReference type="STRING" id="341036.SAMN05660649_00441"/>
<dbReference type="PANTHER" id="PTHR45947:SF3">
    <property type="entry name" value="SULFOQUINOVOSYL TRANSFERASE SQD2"/>
    <property type="match status" value="1"/>
</dbReference>
<feature type="domain" description="Glycosyl transferase family 1" evidence="1">
    <location>
        <begin position="176"/>
        <end position="342"/>
    </location>
</feature>
<dbReference type="Pfam" id="PF13439">
    <property type="entry name" value="Glyco_transf_4"/>
    <property type="match status" value="1"/>
</dbReference>
<proteinExistence type="predicted"/>
<dbReference type="Proteomes" id="UP000199337">
    <property type="component" value="Unassembled WGS sequence"/>
</dbReference>
<keyword evidence="4" id="KW-1185">Reference proteome</keyword>
<sequence>MVRPTEGGIGKHISVLTENLIDYFDVTVACPENSTLEQKLKLSGIKTLSLPLKGTVSRQDLSTLKILYQYMRSKKVKLVHSHGAKAALLARPAAVLAKVPVNIYTAHNSIINSNWPSWKNNLAAMVDYVLSWPTDSIITVSGALGEEISKFERIPRSKIKVIPNGIDYKAFNKILDRKKLKSDFGIPWDRQVIGTVARMAPQKGLHILIQAAELLVKEFDLHFLMVGDGPLKKTLQEQVQNKALGNRFIFTGALEDVSAAYSVMDFFVLPSLTEGLPLSLLEAMAFNLPVLASRVGGIPEVIDDKECGMLVAPGDFRDLVQSIAYLLKNPGLARQYSTKARQKIVKEFCVTRTIKETVNLYLQLLQEKVEIPSKRYMLYNRT</sequence>
<dbReference type="PANTHER" id="PTHR45947">
    <property type="entry name" value="SULFOQUINOVOSYL TRANSFERASE SQD2"/>
    <property type="match status" value="1"/>
</dbReference>
<dbReference type="Gene3D" id="3.40.50.2000">
    <property type="entry name" value="Glycogen Phosphorylase B"/>
    <property type="match status" value="2"/>
</dbReference>
<gene>
    <name evidence="3" type="ORF">SAMN05660649_00441</name>
</gene>
<keyword evidence="3" id="KW-0808">Transferase</keyword>
<evidence type="ECO:0000313" key="4">
    <source>
        <dbReference type="Proteomes" id="UP000199337"/>
    </source>
</evidence>
<evidence type="ECO:0000259" key="1">
    <source>
        <dbReference type="Pfam" id="PF00534"/>
    </source>
</evidence>
<dbReference type="CDD" id="cd03801">
    <property type="entry name" value="GT4_PimA-like"/>
    <property type="match status" value="1"/>
</dbReference>
<dbReference type="Pfam" id="PF00534">
    <property type="entry name" value="Glycos_transf_1"/>
    <property type="match status" value="1"/>
</dbReference>
<dbReference type="InterPro" id="IPR001296">
    <property type="entry name" value="Glyco_trans_1"/>
</dbReference>
<dbReference type="InterPro" id="IPR028098">
    <property type="entry name" value="Glyco_trans_4-like_N"/>
</dbReference>
<dbReference type="RefSeq" id="WP_092468248.1">
    <property type="nucleotide sequence ID" value="NZ_FOOX01000001.1"/>
</dbReference>
<organism evidence="3 4">
    <name type="scientific">Desulfotruncus arcticus DSM 17038</name>
    <dbReference type="NCBI Taxonomy" id="1121424"/>
    <lineage>
        <taxon>Bacteria</taxon>
        <taxon>Bacillati</taxon>
        <taxon>Bacillota</taxon>
        <taxon>Clostridia</taxon>
        <taxon>Eubacteriales</taxon>
        <taxon>Desulfallaceae</taxon>
        <taxon>Desulfotruncus</taxon>
    </lineage>
</organism>
<protein>
    <submittedName>
        <fullName evidence="3">Glycosyltransferase involved in cell wall bisynthesis</fullName>
    </submittedName>
</protein>
<dbReference type="GO" id="GO:0016757">
    <property type="term" value="F:glycosyltransferase activity"/>
    <property type="evidence" value="ECO:0007669"/>
    <property type="project" value="InterPro"/>
</dbReference>
<evidence type="ECO:0000313" key="3">
    <source>
        <dbReference type="EMBL" id="SFG00508.1"/>
    </source>
</evidence>
<name>A0A1I2NAH0_9FIRM</name>
<dbReference type="EMBL" id="FOOX01000001">
    <property type="protein sequence ID" value="SFG00508.1"/>
    <property type="molecule type" value="Genomic_DNA"/>
</dbReference>
<accession>A0A1I2NAH0</accession>
<reference evidence="4" key="1">
    <citation type="submission" date="2016-10" db="EMBL/GenBank/DDBJ databases">
        <authorList>
            <person name="Varghese N."/>
            <person name="Submissions S."/>
        </authorList>
    </citation>
    <scope>NUCLEOTIDE SEQUENCE [LARGE SCALE GENOMIC DNA]</scope>
    <source>
        <strain evidence="4">DSM 17038</strain>
    </source>
</reference>
<dbReference type="InterPro" id="IPR050194">
    <property type="entry name" value="Glycosyltransferase_grp1"/>
</dbReference>
<feature type="domain" description="Glycosyltransferase subfamily 4-like N-terminal" evidence="2">
    <location>
        <begin position="7"/>
        <end position="167"/>
    </location>
</feature>